<reference evidence="5" key="1">
    <citation type="journal article" date="2020" name="mSystems">
        <title>Genome- and Community-Level Interaction Insights into Carbon Utilization and Element Cycling Functions of Hydrothermarchaeota in Hydrothermal Sediment.</title>
        <authorList>
            <person name="Zhou Z."/>
            <person name="Liu Y."/>
            <person name="Xu W."/>
            <person name="Pan J."/>
            <person name="Luo Z.H."/>
            <person name="Li M."/>
        </authorList>
    </citation>
    <scope>NUCLEOTIDE SEQUENCE [LARGE SCALE GENOMIC DNA]</scope>
    <source>
        <strain evidence="5">SpSt-301</strain>
    </source>
</reference>
<dbReference type="InterPro" id="IPR003798">
    <property type="entry name" value="DNA_recombination_RmuC"/>
</dbReference>
<comment type="similarity">
    <text evidence="2">Belongs to the RmuC family.</text>
</comment>
<accession>A0A7C1JF53</accession>
<organism evidence="5">
    <name type="scientific">Ammonifex degensii</name>
    <dbReference type="NCBI Taxonomy" id="42838"/>
    <lineage>
        <taxon>Bacteria</taxon>
        <taxon>Bacillati</taxon>
        <taxon>Bacillota</taxon>
        <taxon>Clostridia</taxon>
        <taxon>Thermoanaerobacterales</taxon>
        <taxon>Thermoanaerobacteraceae</taxon>
        <taxon>Ammonifex</taxon>
    </lineage>
</organism>
<evidence type="ECO:0000256" key="2">
    <source>
        <dbReference type="ARBA" id="ARBA00009840"/>
    </source>
</evidence>
<dbReference type="AlphaFoldDB" id="A0A7C1JF53"/>
<protein>
    <submittedName>
        <fullName evidence="5">DNA recombination protein RmuC</fullName>
    </submittedName>
</protein>
<dbReference type="Gene3D" id="1.20.1480.30">
    <property type="entry name" value="Designed four-helix bundle protein"/>
    <property type="match status" value="1"/>
</dbReference>
<keyword evidence="3" id="KW-0175">Coiled coil</keyword>
<keyword evidence="4" id="KW-0233">DNA recombination</keyword>
<comment type="function">
    <text evidence="1">Involved in DNA recombination.</text>
</comment>
<proteinExistence type="inferred from homology"/>
<sequence>METFLVFLMVLLLGAVLVVLYLQLRRPGSGGELAAALQNLSQTVQAAETRSAVLAEKLAHLEALPQTVGGVQLELRSLMERVSTVEQKQQEVGQGVQAVARSLAETGAATQGLKEMAAAIQAELSGAKEGLAALQAQAKARQELEQRTAESIRRLEAIIAGTHTKGAAGENILDLVFAKLPLEWQVRDFRVGNKVVEFGLRLPNGRILPIDSKWPATALLEQFSSTGDPAEQQKVKKQIEESVFAKAKEIKKYLEPNLTTGFGVVAVPDAVYDLCSGVHAAVFQENVVLVGYSMFLPYLLLVFQTILRTARDVDLERLNSSFETFQKGVAALQEELEGRFAKALTMLHNSRSEMGVHLSRISGSLTALQASAQAALPEEAGVGQG</sequence>
<dbReference type="PANTHER" id="PTHR30563">
    <property type="entry name" value="DNA RECOMBINATION PROTEIN RMUC"/>
    <property type="match status" value="1"/>
</dbReference>
<dbReference type="PANTHER" id="PTHR30563:SF0">
    <property type="entry name" value="DNA RECOMBINATION PROTEIN RMUC"/>
    <property type="match status" value="1"/>
</dbReference>
<name>A0A7C1JF53_9THEO</name>
<dbReference type="EMBL" id="DSMV01000167">
    <property type="protein sequence ID" value="HDW51635.1"/>
    <property type="molecule type" value="Genomic_DNA"/>
</dbReference>
<evidence type="ECO:0000256" key="4">
    <source>
        <dbReference type="ARBA" id="ARBA00023172"/>
    </source>
</evidence>
<dbReference type="Pfam" id="PF02646">
    <property type="entry name" value="RmuC"/>
    <property type="match status" value="1"/>
</dbReference>
<evidence type="ECO:0000256" key="3">
    <source>
        <dbReference type="ARBA" id="ARBA00023054"/>
    </source>
</evidence>
<dbReference type="GO" id="GO:0006310">
    <property type="term" value="P:DNA recombination"/>
    <property type="evidence" value="ECO:0007669"/>
    <property type="project" value="UniProtKB-KW"/>
</dbReference>
<comment type="caution">
    <text evidence="5">The sequence shown here is derived from an EMBL/GenBank/DDBJ whole genome shotgun (WGS) entry which is preliminary data.</text>
</comment>
<gene>
    <name evidence="5" type="primary">rmuC</name>
    <name evidence="5" type="ORF">ENQ35_02725</name>
</gene>
<evidence type="ECO:0000313" key="5">
    <source>
        <dbReference type="EMBL" id="HDW51635.1"/>
    </source>
</evidence>
<evidence type="ECO:0000256" key="1">
    <source>
        <dbReference type="ARBA" id="ARBA00003416"/>
    </source>
</evidence>